<evidence type="ECO:0000313" key="1">
    <source>
        <dbReference type="EMBL" id="KRT80905.1"/>
    </source>
</evidence>
<dbReference type="EMBL" id="LJIG01016337">
    <property type="protein sequence ID" value="KRT80905.1"/>
    <property type="molecule type" value="Genomic_DNA"/>
</dbReference>
<name>A0A0T6B0Q1_9SCAR</name>
<accession>A0A0T6B0Q1</accession>
<sequence length="162" mass="18154">MIKLNNFYDCENAVFLILQYCCGSKLLNYIQQMYSANGNSFDINGEYMESDNDSEGSYSDLINEYAASKLQTSKTNITGNNFDKNITKISADFGKTSIEKDTSNNLEIDGMLMKSQQLLSTIEEALTKVPESASLPLQIVDSEIVKADDVFERKLSDRSVHD</sequence>
<gene>
    <name evidence="1" type="ORF">AMK59_5149</name>
</gene>
<feature type="non-terminal residue" evidence="1">
    <location>
        <position position="162"/>
    </location>
</feature>
<dbReference type="Proteomes" id="UP000051574">
    <property type="component" value="Unassembled WGS sequence"/>
</dbReference>
<reference evidence="1 2" key="1">
    <citation type="submission" date="2015-09" db="EMBL/GenBank/DDBJ databases">
        <title>Draft genome of the scarab beetle Oryctes borbonicus.</title>
        <authorList>
            <person name="Meyer J.M."/>
            <person name="Markov G.V."/>
            <person name="Baskaran P."/>
            <person name="Herrmann M."/>
            <person name="Sommer R.J."/>
            <person name="Roedelsperger C."/>
        </authorList>
    </citation>
    <scope>NUCLEOTIDE SEQUENCE [LARGE SCALE GENOMIC DNA]</scope>
    <source>
        <strain evidence="1">OB123</strain>
        <tissue evidence="1">Whole animal</tissue>
    </source>
</reference>
<evidence type="ECO:0000313" key="2">
    <source>
        <dbReference type="Proteomes" id="UP000051574"/>
    </source>
</evidence>
<dbReference type="AlphaFoldDB" id="A0A0T6B0Q1"/>
<comment type="caution">
    <text evidence="1">The sequence shown here is derived from an EMBL/GenBank/DDBJ whole genome shotgun (WGS) entry which is preliminary data.</text>
</comment>
<dbReference type="OrthoDB" id="1278353at2759"/>
<proteinExistence type="predicted"/>
<protein>
    <submittedName>
        <fullName evidence="1">Uncharacterized protein</fullName>
    </submittedName>
</protein>
<organism evidence="1 2">
    <name type="scientific">Oryctes borbonicus</name>
    <dbReference type="NCBI Taxonomy" id="1629725"/>
    <lineage>
        <taxon>Eukaryota</taxon>
        <taxon>Metazoa</taxon>
        <taxon>Ecdysozoa</taxon>
        <taxon>Arthropoda</taxon>
        <taxon>Hexapoda</taxon>
        <taxon>Insecta</taxon>
        <taxon>Pterygota</taxon>
        <taxon>Neoptera</taxon>
        <taxon>Endopterygota</taxon>
        <taxon>Coleoptera</taxon>
        <taxon>Polyphaga</taxon>
        <taxon>Scarabaeiformia</taxon>
        <taxon>Scarabaeidae</taxon>
        <taxon>Dynastinae</taxon>
        <taxon>Oryctes</taxon>
    </lineage>
</organism>
<keyword evidence="2" id="KW-1185">Reference proteome</keyword>